<dbReference type="Gene3D" id="1.10.260.40">
    <property type="entry name" value="lambda repressor-like DNA-binding domains"/>
    <property type="match status" value="1"/>
</dbReference>
<evidence type="ECO:0000313" key="5">
    <source>
        <dbReference type="EMBL" id="MST96618.1"/>
    </source>
</evidence>
<evidence type="ECO:0000256" key="3">
    <source>
        <dbReference type="ARBA" id="ARBA00023163"/>
    </source>
</evidence>
<gene>
    <name evidence="5" type="ORF">FYJ85_06105</name>
</gene>
<dbReference type="RefSeq" id="WP_154417312.1">
    <property type="nucleotide sequence ID" value="NZ_DBFCGB010000056.1"/>
</dbReference>
<keyword evidence="2" id="KW-0238">DNA-binding</keyword>
<dbReference type="PANTHER" id="PTHR30146:SF109">
    <property type="entry name" value="HTH-TYPE TRANSCRIPTIONAL REGULATOR GALS"/>
    <property type="match status" value="1"/>
</dbReference>
<dbReference type="AlphaFoldDB" id="A0A844G225"/>
<dbReference type="EMBL" id="VUNS01000004">
    <property type="protein sequence ID" value="MST96618.1"/>
    <property type="molecule type" value="Genomic_DNA"/>
</dbReference>
<comment type="caution">
    <text evidence="5">The sequence shown here is derived from an EMBL/GenBank/DDBJ whole genome shotgun (WGS) entry which is preliminary data.</text>
</comment>
<dbReference type="SUPFAM" id="SSF53822">
    <property type="entry name" value="Periplasmic binding protein-like I"/>
    <property type="match status" value="1"/>
</dbReference>
<proteinExistence type="predicted"/>
<dbReference type="Gene3D" id="3.40.50.2300">
    <property type="match status" value="2"/>
</dbReference>
<dbReference type="InterPro" id="IPR000843">
    <property type="entry name" value="HTH_LacI"/>
</dbReference>
<dbReference type="GO" id="GO:0003700">
    <property type="term" value="F:DNA-binding transcription factor activity"/>
    <property type="evidence" value="ECO:0007669"/>
    <property type="project" value="TreeGrafter"/>
</dbReference>
<dbReference type="PANTHER" id="PTHR30146">
    <property type="entry name" value="LACI-RELATED TRANSCRIPTIONAL REPRESSOR"/>
    <property type="match status" value="1"/>
</dbReference>
<dbReference type="GO" id="GO:0000976">
    <property type="term" value="F:transcription cis-regulatory region binding"/>
    <property type="evidence" value="ECO:0007669"/>
    <property type="project" value="TreeGrafter"/>
</dbReference>
<name>A0A844G225_9BACT</name>
<dbReference type="InterPro" id="IPR028082">
    <property type="entry name" value="Peripla_BP_I"/>
</dbReference>
<feature type="domain" description="HTH lacI-type" evidence="4">
    <location>
        <begin position="8"/>
        <end position="65"/>
    </location>
</feature>
<dbReference type="InterPro" id="IPR046335">
    <property type="entry name" value="LacI/GalR-like_sensor"/>
</dbReference>
<dbReference type="SMART" id="SM00354">
    <property type="entry name" value="HTH_LACI"/>
    <property type="match status" value="1"/>
</dbReference>
<evidence type="ECO:0000259" key="4">
    <source>
        <dbReference type="PROSITE" id="PS50932"/>
    </source>
</evidence>
<sequence>MEPEGKRASLSDIAKEAGVDASTVSLVLNRKPLAERLRPETRRRIIEIAEKLRYRPSAAARSLRTGRSGMIGMVVGDIASLFYSELTATALANAERNGRRLIVSATEWSKEKELKALENLLAAGVDGIIFLPGSLSEEHPLFRTIRSERIPLVTFDRKLPGTPAVHCDYRRGFAEAVARLAARHRRIGYLGARGEISNKIPSFREACSACGCEGIVCEFEGDDFSNFKLEPALFLGDGAPKAWLVGAGEASIYLLNHLLRQGIGIPGEIELVGTSVPRIGELCTPSVSHVELDCSALMRAAFELLGGGEEREIFVPTGFRPLGSCR</sequence>
<accession>A0A844G225</accession>
<reference evidence="5 6" key="1">
    <citation type="submission" date="2019-08" db="EMBL/GenBank/DDBJ databases">
        <title>In-depth cultivation of the pig gut microbiome towards novel bacterial diversity and tailored functional studies.</title>
        <authorList>
            <person name="Wylensek D."/>
            <person name="Hitch T.C.A."/>
            <person name="Clavel T."/>
        </authorList>
    </citation>
    <scope>NUCLEOTIDE SEQUENCE [LARGE SCALE GENOMIC DNA]</scope>
    <source>
        <strain evidence="5 6">BBE-744-WT-12</strain>
    </source>
</reference>
<dbReference type="Proteomes" id="UP000435649">
    <property type="component" value="Unassembled WGS sequence"/>
</dbReference>
<organism evidence="5 6">
    <name type="scientific">Victivallis lenta</name>
    <dbReference type="NCBI Taxonomy" id="2606640"/>
    <lineage>
        <taxon>Bacteria</taxon>
        <taxon>Pseudomonadati</taxon>
        <taxon>Lentisphaerota</taxon>
        <taxon>Lentisphaeria</taxon>
        <taxon>Victivallales</taxon>
        <taxon>Victivallaceae</taxon>
        <taxon>Victivallis</taxon>
    </lineage>
</organism>
<dbReference type="CDD" id="cd01392">
    <property type="entry name" value="HTH_LacI"/>
    <property type="match status" value="1"/>
</dbReference>
<evidence type="ECO:0000256" key="2">
    <source>
        <dbReference type="ARBA" id="ARBA00023125"/>
    </source>
</evidence>
<keyword evidence="1" id="KW-0805">Transcription regulation</keyword>
<keyword evidence="3" id="KW-0804">Transcription</keyword>
<protein>
    <submittedName>
        <fullName evidence="5">LacI family transcriptional regulator</fullName>
    </submittedName>
</protein>
<keyword evidence="6" id="KW-1185">Reference proteome</keyword>
<evidence type="ECO:0000256" key="1">
    <source>
        <dbReference type="ARBA" id="ARBA00023015"/>
    </source>
</evidence>
<dbReference type="InterPro" id="IPR010982">
    <property type="entry name" value="Lambda_DNA-bd_dom_sf"/>
</dbReference>
<evidence type="ECO:0000313" key="6">
    <source>
        <dbReference type="Proteomes" id="UP000435649"/>
    </source>
</evidence>
<dbReference type="Pfam" id="PF00356">
    <property type="entry name" value="LacI"/>
    <property type="match status" value="1"/>
</dbReference>
<dbReference type="SUPFAM" id="SSF47413">
    <property type="entry name" value="lambda repressor-like DNA-binding domains"/>
    <property type="match status" value="1"/>
</dbReference>
<dbReference type="PROSITE" id="PS50932">
    <property type="entry name" value="HTH_LACI_2"/>
    <property type="match status" value="1"/>
</dbReference>
<dbReference type="Pfam" id="PF13377">
    <property type="entry name" value="Peripla_BP_3"/>
    <property type="match status" value="1"/>
</dbReference>